<reference evidence="4" key="1">
    <citation type="journal article" date="2015" name="Nature">
        <title>Complex archaea that bridge the gap between prokaryotes and eukaryotes.</title>
        <authorList>
            <person name="Spang A."/>
            <person name="Saw J.H."/>
            <person name="Jorgensen S.L."/>
            <person name="Zaremba-Niedzwiedzka K."/>
            <person name="Martijn J."/>
            <person name="Lind A.E."/>
            <person name="van Eijk R."/>
            <person name="Schleper C."/>
            <person name="Guy L."/>
            <person name="Ettema T.J."/>
        </authorList>
    </citation>
    <scope>NUCLEOTIDE SEQUENCE</scope>
</reference>
<proteinExistence type="predicted"/>
<evidence type="ECO:0000256" key="3">
    <source>
        <dbReference type="ARBA" id="ARBA00023027"/>
    </source>
</evidence>
<dbReference type="GO" id="GO:0016491">
    <property type="term" value="F:oxidoreductase activity"/>
    <property type="evidence" value="ECO:0007669"/>
    <property type="project" value="UniProtKB-KW"/>
</dbReference>
<keyword evidence="3" id="KW-0520">NAD</keyword>
<keyword evidence="1" id="KW-0479">Metal-binding</keyword>
<sequence>GYVDALVTAPISKTSWRMAGIKRFPGHTELLAERCGARNVAMMFVSPKLKVVLATTHLALFDVRDGQRVAAPAYCSHD</sequence>
<evidence type="ECO:0000256" key="2">
    <source>
        <dbReference type="ARBA" id="ARBA00023002"/>
    </source>
</evidence>
<gene>
    <name evidence="4" type="ORF">LCGC14_2700640</name>
</gene>
<dbReference type="GO" id="GO:0051287">
    <property type="term" value="F:NAD binding"/>
    <property type="evidence" value="ECO:0007669"/>
    <property type="project" value="InterPro"/>
</dbReference>
<name>A0A0F9BQ49_9ZZZZ</name>
<evidence type="ECO:0000256" key="1">
    <source>
        <dbReference type="ARBA" id="ARBA00022723"/>
    </source>
</evidence>
<dbReference type="Gene3D" id="3.40.718.10">
    <property type="entry name" value="Isopropylmalate Dehydrogenase"/>
    <property type="match status" value="1"/>
</dbReference>
<dbReference type="Pfam" id="PF04166">
    <property type="entry name" value="PdxA"/>
    <property type="match status" value="1"/>
</dbReference>
<dbReference type="SUPFAM" id="SSF53659">
    <property type="entry name" value="Isocitrate/Isopropylmalate dehydrogenase-like"/>
    <property type="match status" value="1"/>
</dbReference>
<feature type="non-terminal residue" evidence="4">
    <location>
        <position position="1"/>
    </location>
</feature>
<dbReference type="AlphaFoldDB" id="A0A0F9BQ49"/>
<comment type="caution">
    <text evidence="4">The sequence shown here is derived from an EMBL/GenBank/DDBJ whole genome shotgun (WGS) entry which is preliminary data.</text>
</comment>
<accession>A0A0F9BQ49</accession>
<dbReference type="InterPro" id="IPR005255">
    <property type="entry name" value="PdxA_fam"/>
</dbReference>
<protein>
    <submittedName>
        <fullName evidence="4">Uncharacterized protein</fullName>
    </submittedName>
</protein>
<organism evidence="4">
    <name type="scientific">marine sediment metagenome</name>
    <dbReference type="NCBI Taxonomy" id="412755"/>
    <lineage>
        <taxon>unclassified sequences</taxon>
        <taxon>metagenomes</taxon>
        <taxon>ecological metagenomes</taxon>
    </lineage>
</organism>
<dbReference type="PANTHER" id="PTHR30004">
    <property type="entry name" value="4-HYDROXYTHREONINE-4-PHOSPHATE DEHYDROGENASE"/>
    <property type="match status" value="1"/>
</dbReference>
<dbReference type="PANTHER" id="PTHR30004:SF6">
    <property type="entry name" value="D-THREONATE 4-PHOSPHATE DEHYDROGENASE"/>
    <property type="match status" value="1"/>
</dbReference>
<keyword evidence="2" id="KW-0560">Oxidoreductase</keyword>
<dbReference type="GO" id="GO:0046872">
    <property type="term" value="F:metal ion binding"/>
    <property type="evidence" value="ECO:0007669"/>
    <property type="project" value="UniProtKB-KW"/>
</dbReference>
<dbReference type="EMBL" id="LAZR01048116">
    <property type="protein sequence ID" value="KKK92669.1"/>
    <property type="molecule type" value="Genomic_DNA"/>
</dbReference>
<evidence type="ECO:0000313" key="4">
    <source>
        <dbReference type="EMBL" id="KKK92669.1"/>
    </source>
</evidence>